<accession>A0ABT9VQH4</accession>
<proteinExistence type="predicted"/>
<dbReference type="EMBL" id="JAUSTR010000012">
    <property type="protein sequence ID" value="MDQ0163243.1"/>
    <property type="molecule type" value="Genomic_DNA"/>
</dbReference>
<evidence type="ECO:0000313" key="1">
    <source>
        <dbReference type="EMBL" id="MDQ0163243.1"/>
    </source>
</evidence>
<organism evidence="1 2">
    <name type="scientific">Aeribacillus alveayuensis</name>
    <dbReference type="NCBI Taxonomy" id="279215"/>
    <lineage>
        <taxon>Bacteria</taxon>
        <taxon>Bacillati</taxon>
        <taxon>Bacillota</taxon>
        <taxon>Bacilli</taxon>
        <taxon>Bacillales</taxon>
        <taxon>Bacillaceae</taxon>
        <taxon>Aeribacillus</taxon>
    </lineage>
</organism>
<reference evidence="1 2" key="1">
    <citation type="submission" date="2023-07" db="EMBL/GenBank/DDBJ databases">
        <title>Genomic Encyclopedia of Type Strains, Phase IV (KMG-IV): sequencing the most valuable type-strain genomes for metagenomic binning, comparative biology and taxonomic classification.</title>
        <authorList>
            <person name="Goeker M."/>
        </authorList>
    </citation>
    <scope>NUCLEOTIDE SEQUENCE [LARGE SCALE GENOMIC DNA]</scope>
    <source>
        <strain evidence="1 2">DSM 19092</strain>
    </source>
</reference>
<comment type="caution">
    <text evidence="1">The sequence shown here is derived from an EMBL/GenBank/DDBJ whole genome shotgun (WGS) entry which is preliminary data.</text>
</comment>
<keyword evidence="2" id="KW-1185">Reference proteome</keyword>
<gene>
    <name evidence="1" type="ORF">J2S06_002322</name>
</gene>
<sequence length="35" mass="4029">MKVPLLRLIRKYLQAGVMINVVIVMTHSPTRFDST</sequence>
<dbReference type="Proteomes" id="UP001225646">
    <property type="component" value="Unassembled WGS sequence"/>
</dbReference>
<protein>
    <submittedName>
        <fullName evidence="1">Uncharacterized protein</fullName>
    </submittedName>
</protein>
<name>A0ABT9VQH4_9BACI</name>
<evidence type="ECO:0000313" key="2">
    <source>
        <dbReference type="Proteomes" id="UP001225646"/>
    </source>
</evidence>